<evidence type="ECO:0000259" key="1">
    <source>
        <dbReference type="Pfam" id="PF09851"/>
    </source>
</evidence>
<organism evidence="2 3">
    <name type="scientific">Cytobacillus firmus</name>
    <name type="common">Bacillus firmus</name>
    <dbReference type="NCBI Taxonomy" id="1399"/>
    <lineage>
        <taxon>Bacteria</taxon>
        <taxon>Bacillati</taxon>
        <taxon>Bacillota</taxon>
        <taxon>Bacilli</taxon>
        <taxon>Bacillales</taxon>
        <taxon>Bacillaceae</taxon>
        <taxon>Cytobacillus</taxon>
    </lineage>
</organism>
<accession>A0AA46SEA9</accession>
<dbReference type="Proteomes" id="UP001163104">
    <property type="component" value="Chromosome"/>
</dbReference>
<evidence type="ECO:0000313" key="3">
    <source>
        <dbReference type="Proteomes" id="UP001163104"/>
    </source>
</evidence>
<proteinExistence type="predicted"/>
<dbReference type="AlphaFoldDB" id="A0AA46SEA9"/>
<feature type="domain" description="SHOCT" evidence="1">
    <location>
        <begin position="241"/>
        <end position="267"/>
    </location>
</feature>
<dbReference type="EMBL" id="CP107027">
    <property type="protein sequence ID" value="UYG95333.1"/>
    <property type="molecule type" value="Genomic_DNA"/>
</dbReference>
<evidence type="ECO:0000313" key="2">
    <source>
        <dbReference type="EMBL" id="UYG95333.1"/>
    </source>
</evidence>
<gene>
    <name evidence="2" type="ORF">OD459_24670</name>
</gene>
<reference evidence="2" key="1">
    <citation type="submission" date="2022-10" db="EMBL/GenBank/DDBJ databases">
        <title>Mechanism of multi-heavy metal repair in Cytobacillus Firmus M7.</title>
        <authorList>
            <person name="Li X."/>
            <person name="Yu C."/>
        </authorList>
    </citation>
    <scope>NUCLEOTIDE SEQUENCE</scope>
    <source>
        <strain evidence="2">M7</strain>
    </source>
</reference>
<name>A0AA46SEA9_CYTFI</name>
<dbReference type="InterPro" id="IPR018649">
    <property type="entry name" value="SHOCT"/>
</dbReference>
<sequence>MLIIIGIILMGCIYWVFFSKSAKNIVDKELARQKEVKKRHNEKLKGIFDKENLKITQQYTVPNYSIIAVDENSQKVCFLKSNSKINNDKHLLEIEKVKYDVKVFRYKDVLESEVIIDGETVTKTSRTSQVGGAILGGILAGGVGAVIGGLSGKTSSKEKVKSIQLKVIVNDTKNPLQIINFLNEPTSIDRSNEKFTKANKEIMHWHSLFKVIIDMVDKEDKNKKVIQDNNTEYNTSNNISDEIRKLHDLFKEGIITQEEFESQKKKIIS</sequence>
<dbReference type="Pfam" id="PF09851">
    <property type="entry name" value="SHOCT"/>
    <property type="match status" value="1"/>
</dbReference>
<dbReference type="RefSeq" id="WP_263599601.1">
    <property type="nucleotide sequence ID" value="NZ_CP107027.1"/>
</dbReference>
<protein>
    <submittedName>
        <fullName evidence="2">SHOCT domain-containing protein</fullName>
    </submittedName>
</protein>